<feature type="compositionally biased region" description="Polar residues" evidence="1">
    <location>
        <begin position="158"/>
        <end position="185"/>
    </location>
</feature>
<feature type="compositionally biased region" description="Basic and acidic residues" evidence="1">
    <location>
        <begin position="481"/>
        <end position="491"/>
    </location>
</feature>
<keyword evidence="3" id="KW-1185">Reference proteome</keyword>
<feature type="region of interest" description="Disordered" evidence="1">
    <location>
        <begin position="1"/>
        <end position="68"/>
    </location>
</feature>
<reference evidence="2" key="1">
    <citation type="submission" date="2022-07" db="EMBL/GenBank/DDBJ databases">
        <title>Fungi with potential for degradation of polypropylene.</title>
        <authorList>
            <person name="Gostincar C."/>
        </authorList>
    </citation>
    <scope>NUCLEOTIDE SEQUENCE</scope>
    <source>
        <strain evidence="2">EXF-13308</strain>
    </source>
</reference>
<feature type="region of interest" description="Disordered" evidence="1">
    <location>
        <begin position="156"/>
        <end position="189"/>
    </location>
</feature>
<feature type="region of interest" description="Disordered" evidence="1">
    <location>
        <begin position="530"/>
        <end position="554"/>
    </location>
</feature>
<protein>
    <submittedName>
        <fullName evidence="2">Uncharacterized protein</fullName>
    </submittedName>
</protein>
<evidence type="ECO:0000256" key="1">
    <source>
        <dbReference type="SAM" id="MobiDB-lite"/>
    </source>
</evidence>
<organism evidence="2 3">
    <name type="scientific">Pleurostoma richardsiae</name>
    <dbReference type="NCBI Taxonomy" id="41990"/>
    <lineage>
        <taxon>Eukaryota</taxon>
        <taxon>Fungi</taxon>
        <taxon>Dikarya</taxon>
        <taxon>Ascomycota</taxon>
        <taxon>Pezizomycotina</taxon>
        <taxon>Sordariomycetes</taxon>
        <taxon>Sordariomycetidae</taxon>
        <taxon>Calosphaeriales</taxon>
        <taxon>Pleurostomataceae</taxon>
        <taxon>Pleurostoma</taxon>
    </lineage>
</organism>
<feature type="region of interest" description="Disordered" evidence="1">
    <location>
        <begin position="400"/>
        <end position="424"/>
    </location>
</feature>
<name>A0AA38VH11_9PEZI</name>
<accession>A0AA38VH11</accession>
<evidence type="ECO:0000313" key="2">
    <source>
        <dbReference type="EMBL" id="KAJ9131574.1"/>
    </source>
</evidence>
<evidence type="ECO:0000313" key="3">
    <source>
        <dbReference type="Proteomes" id="UP001174694"/>
    </source>
</evidence>
<feature type="compositionally biased region" description="Low complexity" evidence="1">
    <location>
        <begin position="537"/>
        <end position="547"/>
    </location>
</feature>
<gene>
    <name evidence="2" type="ORF">NKR23_g11711</name>
</gene>
<dbReference type="Proteomes" id="UP001174694">
    <property type="component" value="Unassembled WGS sequence"/>
</dbReference>
<feature type="region of interest" description="Disordered" evidence="1">
    <location>
        <begin position="326"/>
        <end position="348"/>
    </location>
</feature>
<feature type="region of interest" description="Disordered" evidence="1">
    <location>
        <begin position="463"/>
        <end position="502"/>
    </location>
</feature>
<comment type="caution">
    <text evidence="2">The sequence shown here is derived from an EMBL/GenBank/DDBJ whole genome shotgun (WGS) entry which is preliminary data.</text>
</comment>
<sequence length="595" mass="64344">MPPDHDDGVGVLNKMEEDGYQSSSYLSDEEDNESQLSDDPLSYGVILENPNRATGDNDESIKHEGGPLNESSIAIPAIPGLHLADLSGCAIASSSEYTPEEEGIDRVLSRLKGSILTRNENSIQENNEASASNRSSAITATQVQCWCAPPMRNWDLTPESSEMSSEDGSVTHTPPSESGLGQNGFNPDERFEPLVPRFPPHLENVVPSRIQSEENILRHVRGVDYEKPLEMYSKSCTQFVKYVENEEPECHALQEHAGASSNALEMIDAKLNALSNTSMTTGDARDAEQALTLQRNQLQEDIASIGDNLRARHTEAAALVGRLMNHRGDASPVPNTPAASTTPHKDGAGLSATAASGVTALLCPMTGLVAAEKEAATTAERETAGYPQIRAKFQNLQSKLGGGKLKTPAEDSADKPASSAGPIIPEWFPHLDALGRIPLQAETPADRYTELLNMMYRLEKSKEADEAREEAAASTPSKQAESWDKNWHEPHPGWPHKSQRDTGGWWRCRSGSEATEAERRCRQCNGNISVPGGGRAGQQQQQQQPQGYALDTAPSAGEQYDDLMAVINESMATVAEGDKEVVLAALRDAKTAADK</sequence>
<dbReference type="AlphaFoldDB" id="A0AA38VH11"/>
<dbReference type="EMBL" id="JANBVO010000067">
    <property type="protein sequence ID" value="KAJ9131574.1"/>
    <property type="molecule type" value="Genomic_DNA"/>
</dbReference>
<proteinExistence type="predicted"/>